<evidence type="ECO:0000313" key="2">
    <source>
        <dbReference type="Proteomes" id="UP000321580"/>
    </source>
</evidence>
<name>A0A5C6RQD4_9BACT</name>
<organism evidence="1 2">
    <name type="scientific">Phaeodactylibacter luteus</name>
    <dbReference type="NCBI Taxonomy" id="1564516"/>
    <lineage>
        <taxon>Bacteria</taxon>
        <taxon>Pseudomonadati</taxon>
        <taxon>Bacteroidota</taxon>
        <taxon>Saprospiria</taxon>
        <taxon>Saprospirales</taxon>
        <taxon>Haliscomenobacteraceae</taxon>
        <taxon>Phaeodactylibacter</taxon>
    </lineage>
</organism>
<dbReference type="Pfam" id="PF13618">
    <property type="entry name" value="Gluconate_2-dh3"/>
    <property type="match status" value="1"/>
</dbReference>
<dbReference type="PROSITE" id="PS51257">
    <property type="entry name" value="PROKAR_LIPOPROTEIN"/>
    <property type="match status" value="1"/>
</dbReference>
<dbReference type="OrthoDB" id="129242at2"/>
<gene>
    <name evidence="1" type="ORF">FRY97_07675</name>
</gene>
<dbReference type="RefSeq" id="WP_147166863.1">
    <property type="nucleotide sequence ID" value="NZ_VOOR01000012.1"/>
</dbReference>
<dbReference type="InterPro" id="IPR027056">
    <property type="entry name" value="Gluconate_2DH_su3"/>
</dbReference>
<proteinExistence type="predicted"/>
<dbReference type="AlphaFoldDB" id="A0A5C6RQD4"/>
<comment type="caution">
    <text evidence="1">The sequence shown here is derived from an EMBL/GenBank/DDBJ whole genome shotgun (WGS) entry which is preliminary data.</text>
</comment>
<protein>
    <submittedName>
        <fullName evidence="1">Gluconate 2-dehydrogenase subunit 3 family protein</fullName>
    </submittedName>
</protein>
<dbReference type="EMBL" id="VOOR01000012">
    <property type="protein sequence ID" value="TXB64164.1"/>
    <property type="molecule type" value="Genomic_DNA"/>
</dbReference>
<dbReference type="Proteomes" id="UP000321580">
    <property type="component" value="Unassembled WGS sequence"/>
</dbReference>
<reference evidence="1 2" key="1">
    <citation type="submission" date="2019-08" db="EMBL/GenBank/DDBJ databases">
        <title>Genome of Phaeodactylibacter luteus.</title>
        <authorList>
            <person name="Bowman J.P."/>
        </authorList>
    </citation>
    <scope>NUCLEOTIDE SEQUENCE [LARGE SCALE GENOMIC DNA]</scope>
    <source>
        <strain evidence="1 2">KCTC 42180</strain>
    </source>
</reference>
<evidence type="ECO:0000313" key="1">
    <source>
        <dbReference type="EMBL" id="TXB64164.1"/>
    </source>
</evidence>
<accession>A0A5C6RQD4</accession>
<keyword evidence="2" id="KW-1185">Reference proteome</keyword>
<sequence>MDRREHLRTLLLGGLAGSALLQSCTPETASSETVAMGPVPGYGRTPEEQARDARLMAESFFREDEMAALTALCALIIPADERSGSAVDAGVPEFIEFIAKDMPAYQLPLRGGLAWLNHAAYEQAGLPFAEAGAAAQTALLDAIAYPDPELPEEEQPYGVQFFNLMRFLTLTGFYTAKEGVLKDLQYDGNYPNTWDGVPPEVLAEHEVDYDPEWLAKCLNVETRHELAKWDEDGNLLT</sequence>